<dbReference type="STRING" id="112090.W4FSJ1"/>
<dbReference type="SMART" id="SM01041">
    <property type="entry name" value="BRO1"/>
    <property type="match status" value="1"/>
</dbReference>
<dbReference type="Gene3D" id="1.25.40.280">
    <property type="entry name" value="alix/aip1 like domains"/>
    <property type="match status" value="1"/>
</dbReference>
<comment type="similarity">
    <text evidence="1">Belongs to the BROX family.</text>
</comment>
<sequence>MSLKEVLRPACDGLSLGIKFTKPVNFSVEKTLFANVAPAILDALTAARSKLLCECKDFKKPTQNQWDVEKSFFQTDAYFQSASEYLSLVKGFTEQPPVVDTPADDQEGLLSNDTLVPSVPFTCCEWMDVSSTTFVHSLNAHHEYAHTLFAIGCVGLQRANDLTQVMLRSRDFEFDEPKLKEAYNLLLRVAGVFDAVLSWLGTASTTSTELSEDSLAQWRAEQTRAGNSDIQSLQRVKDFESGVVSKALNVVALAQAQELVLLRGVTKDVVDWVLMGKLAMDISRRYAELNPPAKFASWCAWKHAYYVGLSSYYQGMAEWVKNDGPGCAQAVAQFKSAKEQLANLQNKEVERSKTIIDRDLEIATARNQAVYLEMVPAPCAPLDPVSLVQVQPFHPVKSHTLWSEVSPTHASTAPKTPSSTTPSAPPVQQVDGSSGCACAVM</sequence>
<protein>
    <recommendedName>
        <fullName evidence="3">BRO1 domain-containing protein</fullName>
    </recommendedName>
</protein>
<gene>
    <name evidence="4" type="ORF">H257_14637</name>
</gene>
<dbReference type="PROSITE" id="PS51180">
    <property type="entry name" value="BRO1"/>
    <property type="match status" value="1"/>
</dbReference>
<name>W4FSJ1_APHAT</name>
<feature type="domain" description="BRO1" evidence="3">
    <location>
        <begin position="1"/>
        <end position="408"/>
    </location>
</feature>
<dbReference type="PANTHER" id="PTHR23032">
    <property type="entry name" value="BRO1 DOMAIN-CONTAINING PROTEIN BROX"/>
    <property type="match status" value="1"/>
</dbReference>
<evidence type="ECO:0000256" key="1">
    <source>
        <dbReference type="ARBA" id="ARBA00008901"/>
    </source>
</evidence>
<organism evidence="4">
    <name type="scientific">Aphanomyces astaci</name>
    <name type="common">Crayfish plague agent</name>
    <dbReference type="NCBI Taxonomy" id="112090"/>
    <lineage>
        <taxon>Eukaryota</taxon>
        <taxon>Sar</taxon>
        <taxon>Stramenopiles</taxon>
        <taxon>Oomycota</taxon>
        <taxon>Saprolegniomycetes</taxon>
        <taxon>Saprolegniales</taxon>
        <taxon>Verrucalvaceae</taxon>
        <taxon>Aphanomyces</taxon>
    </lineage>
</organism>
<dbReference type="RefSeq" id="XP_009840830.1">
    <property type="nucleotide sequence ID" value="XM_009842528.1"/>
</dbReference>
<dbReference type="PANTHER" id="PTHR23032:SF13">
    <property type="entry name" value="BRO1 DOMAIN-CONTAINING PROTEIN BROX"/>
    <property type="match status" value="1"/>
</dbReference>
<dbReference type="Pfam" id="PF03097">
    <property type="entry name" value="BRO1"/>
    <property type="match status" value="1"/>
</dbReference>
<evidence type="ECO:0000256" key="2">
    <source>
        <dbReference type="SAM" id="MobiDB-lite"/>
    </source>
</evidence>
<dbReference type="GeneID" id="20816633"/>
<dbReference type="InterPro" id="IPR004328">
    <property type="entry name" value="BRO1_dom"/>
</dbReference>
<dbReference type="VEuPathDB" id="FungiDB:H257_14637"/>
<evidence type="ECO:0000259" key="3">
    <source>
        <dbReference type="PROSITE" id="PS51180"/>
    </source>
</evidence>
<dbReference type="AlphaFoldDB" id="W4FSJ1"/>
<feature type="compositionally biased region" description="Low complexity" evidence="2">
    <location>
        <begin position="406"/>
        <end position="422"/>
    </location>
</feature>
<feature type="region of interest" description="Disordered" evidence="2">
    <location>
        <begin position="404"/>
        <end position="434"/>
    </location>
</feature>
<evidence type="ECO:0000313" key="4">
    <source>
        <dbReference type="EMBL" id="ETV69814.1"/>
    </source>
</evidence>
<dbReference type="EMBL" id="KI913172">
    <property type="protein sequence ID" value="ETV69814.1"/>
    <property type="molecule type" value="Genomic_DNA"/>
</dbReference>
<dbReference type="OrthoDB" id="104504at2759"/>
<proteinExistence type="inferred from homology"/>
<dbReference type="InterPro" id="IPR038499">
    <property type="entry name" value="BRO1_sf"/>
</dbReference>
<accession>W4FSJ1</accession>
<dbReference type="InterPro" id="IPR038898">
    <property type="entry name" value="BROX"/>
</dbReference>
<reference evidence="4" key="1">
    <citation type="submission" date="2013-12" db="EMBL/GenBank/DDBJ databases">
        <title>The Genome Sequence of Aphanomyces astaci APO3.</title>
        <authorList>
            <consortium name="The Broad Institute Genomics Platform"/>
            <person name="Russ C."/>
            <person name="Tyler B."/>
            <person name="van West P."/>
            <person name="Dieguez-Uribeondo J."/>
            <person name="Young S.K."/>
            <person name="Zeng Q."/>
            <person name="Gargeya S."/>
            <person name="Fitzgerald M."/>
            <person name="Abouelleil A."/>
            <person name="Alvarado L."/>
            <person name="Chapman S.B."/>
            <person name="Gainer-Dewar J."/>
            <person name="Goldberg J."/>
            <person name="Griggs A."/>
            <person name="Gujja S."/>
            <person name="Hansen M."/>
            <person name="Howarth C."/>
            <person name="Imamovic A."/>
            <person name="Ireland A."/>
            <person name="Larimer J."/>
            <person name="McCowan C."/>
            <person name="Murphy C."/>
            <person name="Pearson M."/>
            <person name="Poon T.W."/>
            <person name="Priest M."/>
            <person name="Roberts A."/>
            <person name="Saif S."/>
            <person name="Shea T."/>
            <person name="Sykes S."/>
            <person name="Wortman J."/>
            <person name="Nusbaum C."/>
            <person name="Birren B."/>
        </authorList>
    </citation>
    <scope>NUCLEOTIDE SEQUENCE [LARGE SCALE GENOMIC DNA]</scope>
    <source>
        <strain evidence="4">APO3</strain>
    </source>
</reference>